<feature type="domain" description="ABC-2 type transporter transmembrane" evidence="6">
    <location>
        <begin position="150"/>
        <end position="301"/>
    </location>
</feature>
<evidence type="ECO:0000256" key="4">
    <source>
        <dbReference type="ARBA" id="ARBA00023136"/>
    </source>
</evidence>
<comment type="caution">
    <text evidence="7">The sequence shown here is derived from an EMBL/GenBank/DDBJ whole genome shotgun (WGS) entry which is preliminary data.</text>
</comment>
<dbReference type="AlphaFoldDB" id="A0A8J7HAE0"/>
<organism evidence="7 8">
    <name type="scientific">Mobilitalea sibirica</name>
    <dbReference type="NCBI Taxonomy" id="1462919"/>
    <lineage>
        <taxon>Bacteria</taxon>
        <taxon>Bacillati</taxon>
        <taxon>Bacillota</taxon>
        <taxon>Clostridia</taxon>
        <taxon>Lachnospirales</taxon>
        <taxon>Lachnospiraceae</taxon>
        <taxon>Mobilitalea</taxon>
    </lineage>
</organism>
<evidence type="ECO:0000256" key="2">
    <source>
        <dbReference type="ARBA" id="ARBA00022692"/>
    </source>
</evidence>
<dbReference type="GO" id="GO:0016020">
    <property type="term" value="C:membrane"/>
    <property type="evidence" value="ECO:0007669"/>
    <property type="project" value="UniProtKB-SubCell"/>
</dbReference>
<dbReference type="InterPro" id="IPR052902">
    <property type="entry name" value="ABC-2_transporter"/>
</dbReference>
<dbReference type="InterPro" id="IPR013525">
    <property type="entry name" value="ABC2_TM"/>
</dbReference>
<reference evidence="7" key="1">
    <citation type="submission" date="2020-12" db="EMBL/GenBank/DDBJ databases">
        <title>M. sibirica DSM 26468T genome.</title>
        <authorList>
            <person name="Thieme N."/>
            <person name="Rettenmaier R."/>
            <person name="Zverlov V."/>
            <person name="Liebl W."/>
        </authorList>
    </citation>
    <scope>NUCLEOTIDE SEQUENCE</scope>
    <source>
        <strain evidence="7">DSM 26468</strain>
    </source>
</reference>
<keyword evidence="4 5" id="KW-0472">Membrane</keyword>
<comment type="subcellular location">
    <subcellularLocation>
        <location evidence="1">Membrane</location>
        <topology evidence="1">Multi-pass membrane protein</topology>
    </subcellularLocation>
</comment>
<dbReference type="GO" id="GO:0140359">
    <property type="term" value="F:ABC-type transporter activity"/>
    <property type="evidence" value="ECO:0007669"/>
    <property type="project" value="InterPro"/>
</dbReference>
<evidence type="ECO:0000256" key="5">
    <source>
        <dbReference type="SAM" id="Phobius"/>
    </source>
</evidence>
<sequence>MGIYLVMKNNLRRSLHHKLLFGITFLLPVILCLIAGSIKLGGPSFRIGILVGNPNIKETLNEKVYPIIEISKGMKIEDVKEASLNTDLISGKYHVVMDYRESDAPENFELLSFQNESKKALLHTSIQEAIRNHKEINLSGLSQKTLTATQRSVALLITLFMIISTIHAAPMILDRNNGTYTRYRFASIKSGGYVIGYGLYNFIITFIQISASILILSLVQSGFRLNFMASIIMAVAVALISVVFSILVSLFSKSEVQANITASSLAAVLSLLGGAFVAIESMPKLLQILSTISPVRWMIELTKLL</sequence>
<evidence type="ECO:0000256" key="1">
    <source>
        <dbReference type="ARBA" id="ARBA00004141"/>
    </source>
</evidence>
<evidence type="ECO:0000313" key="7">
    <source>
        <dbReference type="EMBL" id="MBH1939836.1"/>
    </source>
</evidence>
<dbReference type="PANTHER" id="PTHR43027">
    <property type="entry name" value="DOXORUBICIN RESISTANCE ABC TRANSPORTER PERMEASE PROTEIN DRRC-RELATED"/>
    <property type="match status" value="1"/>
</dbReference>
<dbReference type="RefSeq" id="WP_197660061.1">
    <property type="nucleotide sequence ID" value="NZ_JAEAGR010000002.1"/>
</dbReference>
<dbReference type="Pfam" id="PF01061">
    <property type="entry name" value="ABC2_membrane"/>
    <property type="match status" value="1"/>
</dbReference>
<evidence type="ECO:0000259" key="6">
    <source>
        <dbReference type="Pfam" id="PF01061"/>
    </source>
</evidence>
<feature type="transmembrane region" description="Helical" evidence="5">
    <location>
        <begin position="20"/>
        <end position="38"/>
    </location>
</feature>
<evidence type="ECO:0000313" key="8">
    <source>
        <dbReference type="Proteomes" id="UP000623269"/>
    </source>
</evidence>
<name>A0A8J7HAE0_9FIRM</name>
<dbReference type="Proteomes" id="UP000623269">
    <property type="component" value="Unassembled WGS sequence"/>
</dbReference>
<evidence type="ECO:0000256" key="3">
    <source>
        <dbReference type="ARBA" id="ARBA00022989"/>
    </source>
</evidence>
<keyword evidence="3 5" id="KW-1133">Transmembrane helix</keyword>
<feature type="transmembrane region" description="Helical" evidence="5">
    <location>
        <begin position="153"/>
        <end position="173"/>
    </location>
</feature>
<feature type="transmembrane region" description="Helical" evidence="5">
    <location>
        <begin position="193"/>
        <end position="219"/>
    </location>
</feature>
<feature type="transmembrane region" description="Helical" evidence="5">
    <location>
        <begin position="258"/>
        <end position="279"/>
    </location>
</feature>
<gene>
    <name evidence="7" type="ORF">I5677_02870</name>
</gene>
<proteinExistence type="predicted"/>
<keyword evidence="8" id="KW-1185">Reference proteome</keyword>
<dbReference type="EMBL" id="JAEAGR010000002">
    <property type="protein sequence ID" value="MBH1939836.1"/>
    <property type="molecule type" value="Genomic_DNA"/>
</dbReference>
<accession>A0A8J7HAE0</accession>
<keyword evidence="2 5" id="KW-0812">Transmembrane</keyword>
<protein>
    <submittedName>
        <fullName evidence="7">ABC transporter permease</fullName>
    </submittedName>
</protein>
<feature type="transmembrane region" description="Helical" evidence="5">
    <location>
        <begin position="231"/>
        <end position="252"/>
    </location>
</feature>
<dbReference type="PANTHER" id="PTHR43027:SF1">
    <property type="entry name" value="DOXORUBICIN RESISTANCE ABC TRANSPORTER PERMEASE PROTEIN DRRC-RELATED"/>
    <property type="match status" value="1"/>
</dbReference>